<dbReference type="Gene3D" id="3.10.105.10">
    <property type="entry name" value="Dipeptide-binding Protein, Domain 3"/>
    <property type="match status" value="1"/>
</dbReference>
<organism evidence="7 8">
    <name type="scientific">Caldisphaera lagunensis (strain DSM 15908 / JCM 11604 / ANMR 0165 / IC-154)</name>
    <dbReference type="NCBI Taxonomy" id="1056495"/>
    <lineage>
        <taxon>Archaea</taxon>
        <taxon>Thermoproteota</taxon>
        <taxon>Thermoprotei</taxon>
        <taxon>Acidilobales</taxon>
        <taxon>Caldisphaeraceae</taxon>
        <taxon>Caldisphaera</taxon>
    </lineage>
</organism>
<dbReference type="Pfam" id="PF00496">
    <property type="entry name" value="SBP_bac_5"/>
    <property type="match status" value="1"/>
</dbReference>
<keyword evidence="2" id="KW-0813">Transport</keyword>
<name>L0AA63_CALLD</name>
<feature type="region of interest" description="Disordered" evidence="4">
    <location>
        <begin position="821"/>
        <end position="870"/>
    </location>
</feature>
<dbReference type="SUPFAM" id="SSF53850">
    <property type="entry name" value="Periplasmic binding protein-like II"/>
    <property type="match status" value="1"/>
</dbReference>
<keyword evidence="5" id="KW-0472">Membrane</keyword>
<dbReference type="STRING" id="1056495.Calag_1071"/>
<dbReference type="GeneID" id="14212331"/>
<comment type="similarity">
    <text evidence="1">Belongs to the bacterial solute-binding protein 5 family.</text>
</comment>
<keyword evidence="3" id="KW-0732">Signal</keyword>
<dbReference type="InterPro" id="IPR008969">
    <property type="entry name" value="CarboxyPept-like_regulatory"/>
</dbReference>
<protein>
    <submittedName>
        <fullName evidence="7">Putative solute binding protein</fullName>
    </submittedName>
</protein>
<dbReference type="HOGENOM" id="CLU_010991_0_0_2"/>
<evidence type="ECO:0000313" key="7">
    <source>
        <dbReference type="EMBL" id="AFZ70793.1"/>
    </source>
</evidence>
<dbReference type="RefSeq" id="WP_015232690.1">
    <property type="nucleotide sequence ID" value="NC_019791.1"/>
</dbReference>
<dbReference type="SUPFAM" id="SSF49464">
    <property type="entry name" value="Carboxypeptidase regulatory domain-like"/>
    <property type="match status" value="1"/>
</dbReference>
<dbReference type="FunCoup" id="L0AA63">
    <property type="interactions" value="17"/>
</dbReference>
<dbReference type="GO" id="GO:0015833">
    <property type="term" value="P:peptide transport"/>
    <property type="evidence" value="ECO:0007669"/>
    <property type="project" value="TreeGrafter"/>
</dbReference>
<dbReference type="InterPro" id="IPR039424">
    <property type="entry name" value="SBP_5"/>
</dbReference>
<evidence type="ECO:0000259" key="6">
    <source>
        <dbReference type="Pfam" id="PF00496"/>
    </source>
</evidence>
<dbReference type="eggNOG" id="arCOG01672">
    <property type="taxonomic scope" value="Archaea"/>
</dbReference>
<dbReference type="AlphaFoldDB" id="L0AA63"/>
<dbReference type="GO" id="GO:1904680">
    <property type="term" value="F:peptide transmembrane transporter activity"/>
    <property type="evidence" value="ECO:0007669"/>
    <property type="project" value="TreeGrafter"/>
</dbReference>
<evidence type="ECO:0000256" key="2">
    <source>
        <dbReference type="ARBA" id="ARBA00022448"/>
    </source>
</evidence>
<keyword evidence="5" id="KW-1133">Transmembrane helix</keyword>
<dbReference type="OrthoDB" id="194307at2157"/>
<dbReference type="InParanoid" id="L0AA63"/>
<feature type="transmembrane region" description="Helical" evidence="5">
    <location>
        <begin position="878"/>
        <end position="897"/>
    </location>
</feature>
<evidence type="ECO:0000256" key="1">
    <source>
        <dbReference type="ARBA" id="ARBA00005695"/>
    </source>
</evidence>
<dbReference type="PANTHER" id="PTHR30290:SF9">
    <property type="entry name" value="OLIGOPEPTIDE-BINDING PROTEIN APPA"/>
    <property type="match status" value="1"/>
</dbReference>
<evidence type="ECO:0000313" key="8">
    <source>
        <dbReference type="Proteomes" id="UP000010469"/>
    </source>
</evidence>
<keyword evidence="5" id="KW-0812">Transmembrane</keyword>
<feature type="domain" description="Solute-binding protein family 5" evidence="6">
    <location>
        <begin position="35"/>
        <end position="275"/>
    </location>
</feature>
<proteinExistence type="inferred from homology"/>
<evidence type="ECO:0000256" key="5">
    <source>
        <dbReference type="SAM" id="Phobius"/>
    </source>
</evidence>
<evidence type="ECO:0000256" key="4">
    <source>
        <dbReference type="SAM" id="MobiDB-lite"/>
    </source>
</evidence>
<gene>
    <name evidence="7" type="ordered locus">Calag_1071</name>
</gene>
<sequence length="900" mass="98378" precursor="true">MVRKILVGILLGIMMLSFVLPYTYINGKAQTTQYPRLNTITVLTFGGNDLNGLEAFTSGSIQMYTFPIPPSKITSLPSNVSVYIMPVGIYDVLLNPVNTTWGFNPFMFQPVRYAVNYLVNRQFFVQQILGGYGMPEYGPYAGEYEALATSNATAKYVGITYNLTYANQTIYNTLIKHGAQYINGKWYYNGKPITIYFFVRTDTIIRQEYASDLINELEQLGFTVQTISGNLAKQNLLIYGSDPANSTWNIAIESWSGGYSYYEYGNPVEFYSTWYSAVPATSQLYLSFGSYNDSARETPDLLKMQTEIDNISLQLLNTNFNTSKQYYSLLNQLVSLGMNESIRVFIARSFIPIYGSPTLQGVLPSIYYGSVLNTPNYMTMYTPSGVATIGVRYLSQGAMNPGFGFTDAYSVDLAYALIYPLSEAGPNGYTVPTGVILKVVNESNTTSILVPQDALVYNTTANKLQRVEPNTYAQLAIIANFAPIIQNTKFADGQNVTLADILNIYLEAAKMVSPNNSISDSAVQGFYSSFINSISGFKIINSTAIEIWGNVRFFDPLYAAETLLGDFLPLGGYSPASLFPWQLYSAMNKLVSSGMAAWDQPTAEQKGVDWLSIVNLKDVSNILSALQNFSSTNYISPTLLEVQNLSGVTLVTPSSAQSGYQALINYINTYGNAFVSNGPFMLTSYNVNTGAILKRNPYFNMTLPSVVLATPMIYTTSINVPTILTPGQTLTGTVSQTPDNGSKVSQQPAPNVIVYAQLIDSNGNVVKVYNTTTGANGNFEITLPSNLPTGKYYLRAYAYTYQNIFMFPVVYSLFVVPSTTTTSTTTSTTSTTTPSTTTTSTTTSTTSTTTPSTTTTSTTTPSTTTTSTTTSTTSTTTIIAVAVVIVIIVIVAAVLLVRRR</sequence>
<dbReference type="PANTHER" id="PTHR30290">
    <property type="entry name" value="PERIPLASMIC BINDING COMPONENT OF ABC TRANSPORTER"/>
    <property type="match status" value="1"/>
</dbReference>
<dbReference type="InterPro" id="IPR000914">
    <property type="entry name" value="SBP_5_dom"/>
</dbReference>
<evidence type="ECO:0000256" key="3">
    <source>
        <dbReference type="ARBA" id="ARBA00022729"/>
    </source>
</evidence>
<reference evidence="8" key="1">
    <citation type="submission" date="2012-03" db="EMBL/GenBank/DDBJ databases">
        <title>Complete genome of Caldisphaera lagunensis DSM 15908.</title>
        <authorList>
            <person name="Lucas S."/>
            <person name="Copeland A."/>
            <person name="Lapidus A."/>
            <person name="Glavina del Rio T."/>
            <person name="Dalin E."/>
            <person name="Tice H."/>
            <person name="Bruce D."/>
            <person name="Goodwin L."/>
            <person name="Pitluck S."/>
            <person name="Peters L."/>
            <person name="Mikhailova N."/>
            <person name="Teshima H."/>
            <person name="Kyrpides N."/>
            <person name="Mavromatis K."/>
            <person name="Ivanova N."/>
            <person name="Brettin T."/>
            <person name="Detter J.C."/>
            <person name="Han C."/>
            <person name="Larimer F."/>
            <person name="Land M."/>
            <person name="Hauser L."/>
            <person name="Markowitz V."/>
            <person name="Cheng J.-F."/>
            <person name="Hugenholtz P."/>
            <person name="Woyke T."/>
            <person name="Wu D."/>
            <person name="Spring S."/>
            <person name="Schroeder M."/>
            <person name="Brambilla E."/>
            <person name="Klenk H.-P."/>
            <person name="Eisen J.A."/>
        </authorList>
    </citation>
    <scope>NUCLEOTIDE SEQUENCE [LARGE SCALE GENOMIC DNA]</scope>
    <source>
        <strain evidence="8">DSM 15908 / JCM 11604 / IC-154</strain>
    </source>
</reference>
<dbReference type="EMBL" id="CP003378">
    <property type="protein sequence ID" value="AFZ70793.1"/>
    <property type="molecule type" value="Genomic_DNA"/>
</dbReference>
<accession>L0AA63</accession>
<dbReference type="Gene3D" id="3.40.190.10">
    <property type="entry name" value="Periplasmic binding protein-like II"/>
    <property type="match status" value="1"/>
</dbReference>
<dbReference type="KEGG" id="clg:Calag_1071"/>
<keyword evidence="8" id="KW-1185">Reference proteome</keyword>
<dbReference type="Proteomes" id="UP000010469">
    <property type="component" value="Chromosome"/>
</dbReference>